<accession>A0A9P6BAJ0</accession>
<feature type="transmembrane region" description="Helical" evidence="8">
    <location>
        <begin position="42"/>
        <end position="63"/>
    </location>
</feature>
<comment type="catalytic activity">
    <reaction evidence="6">
        <text>L-histidine(out) + L-arginine(in) = L-histidine(in) + L-arginine(out)</text>
        <dbReference type="Rhea" id="RHEA:71063"/>
        <dbReference type="ChEBI" id="CHEBI:32682"/>
        <dbReference type="ChEBI" id="CHEBI:57595"/>
    </reaction>
</comment>
<gene>
    <name evidence="9" type="ORF">BS47DRAFT_634037</name>
</gene>
<feature type="region of interest" description="Disordered" evidence="7">
    <location>
        <begin position="105"/>
        <end position="134"/>
    </location>
</feature>
<evidence type="ECO:0000256" key="1">
    <source>
        <dbReference type="ARBA" id="ARBA00004141"/>
    </source>
</evidence>
<keyword evidence="4 8" id="KW-0472">Membrane</keyword>
<feature type="transmembrane region" description="Helical" evidence="8">
    <location>
        <begin position="12"/>
        <end position="30"/>
    </location>
</feature>
<dbReference type="GO" id="GO:0015174">
    <property type="term" value="F:basic amino acid transmembrane transporter activity"/>
    <property type="evidence" value="ECO:0007669"/>
    <property type="project" value="TreeGrafter"/>
</dbReference>
<feature type="transmembrane region" description="Helical" evidence="8">
    <location>
        <begin position="69"/>
        <end position="89"/>
    </location>
</feature>
<organism evidence="9 10">
    <name type="scientific">Hydnum rufescens UP504</name>
    <dbReference type="NCBI Taxonomy" id="1448309"/>
    <lineage>
        <taxon>Eukaryota</taxon>
        <taxon>Fungi</taxon>
        <taxon>Dikarya</taxon>
        <taxon>Basidiomycota</taxon>
        <taxon>Agaricomycotina</taxon>
        <taxon>Agaricomycetes</taxon>
        <taxon>Cantharellales</taxon>
        <taxon>Hydnaceae</taxon>
        <taxon>Hydnum</taxon>
    </lineage>
</organism>
<reference evidence="9" key="1">
    <citation type="journal article" date="2020" name="Nat. Commun.">
        <title>Large-scale genome sequencing of mycorrhizal fungi provides insights into the early evolution of symbiotic traits.</title>
        <authorList>
            <person name="Miyauchi S."/>
            <person name="Kiss E."/>
            <person name="Kuo A."/>
            <person name="Drula E."/>
            <person name="Kohler A."/>
            <person name="Sanchez-Garcia M."/>
            <person name="Morin E."/>
            <person name="Andreopoulos B."/>
            <person name="Barry K.W."/>
            <person name="Bonito G."/>
            <person name="Buee M."/>
            <person name="Carver A."/>
            <person name="Chen C."/>
            <person name="Cichocki N."/>
            <person name="Clum A."/>
            <person name="Culley D."/>
            <person name="Crous P.W."/>
            <person name="Fauchery L."/>
            <person name="Girlanda M."/>
            <person name="Hayes R.D."/>
            <person name="Keri Z."/>
            <person name="LaButti K."/>
            <person name="Lipzen A."/>
            <person name="Lombard V."/>
            <person name="Magnuson J."/>
            <person name="Maillard F."/>
            <person name="Murat C."/>
            <person name="Nolan M."/>
            <person name="Ohm R.A."/>
            <person name="Pangilinan J."/>
            <person name="Pereira M.F."/>
            <person name="Perotto S."/>
            <person name="Peter M."/>
            <person name="Pfister S."/>
            <person name="Riley R."/>
            <person name="Sitrit Y."/>
            <person name="Stielow J.B."/>
            <person name="Szollosi G."/>
            <person name="Zifcakova L."/>
            <person name="Stursova M."/>
            <person name="Spatafora J.W."/>
            <person name="Tedersoo L."/>
            <person name="Vaario L.M."/>
            <person name="Yamada A."/>
            <person name="Yan M."/>
            <person name="Wang P."/>
            <person name="Xu J."/>
            <person name="Bruns T."/>
            <person name="Baldrian P."/>
            <person name="Vilgalys R."/>
            <person name="Dunand C."/>
            <person name="Henrissat B."/>
            <person name="Grigoriev I.V."/>
            <person name="Hibbett D."/>
            <person name="Nagy L.G."/>
            <person name="Martin F.M."/>
        </authorList>
    </citation>
    <scope>NUCLEOTIDE SEQUENCE</scope>
    <source>
        <strain evidence="9">UP504</strain>
    </source>
</reference>
<evidence type="ECO:0000313" key="10">
    <source>
        <dbReference type="Proteomes" id="UP000886523"/>
    </source>
</evidence>
<dbReference type="OrthoDB" id="8048523at2759"/>
<feature type="compositionally biased region" description="Low complexity" evidence="7">
    <location>
        <begin position="106"/>
        <end position="123"/>
    </location>
</feature>
<dbReference type="PANTHER" id="PTHR16201:SF34">
    <property type="entry name" value="LYSOSOMAL AMINO ACID TRANSPORTER 1"/>
    <property type="match status" value="1"/>
</dbReference>
<dbReference type="Pfam" id="PF04193">
    <property type="entry name" value="PQ-loop"/>
    <property type="match status" value="1"/>
</dbReference>
<dbReference type="Gene3D" id="1.20.1280.290">
    <property type="match status" value="1"/>
</dbReference>
<comment type="caution">
    <text evidence="9">The sequence shown here is derived from an EMBL/GenBank/DDBJ whole genome shotgun (WGS) entry which is preliminary data.</text>
</comment>
<evidence type="ECO:0000256" key="7">
    <source>
        <dbReference type="SAM" id="MobiDB-lite"/>
    </source>
</evidence>
<dbReference type="AlphaFoldDB" id="A0A9P6BAJ0"/>
<proteinExistence type="inferred from homology"/>
<name>A0A9P6BAJ0_9AGAM</name>
<evidence type="ECO:0000256" key="3">
    <source>
        <dbReference type="ARBA" id="ARBA00022989"/>
    </source>
</evidence>
<dbReference type="GO" id="GO:0000329">
    <property type="term" value="C:fungal-type vacuole membrane"/>
    <property type="evidence" value="ECO:0007669"/>
    <property type="project" value="TreeGrafter"/>
</dbReference>
<dbReference type="InterPro" id="IPR006603">
    <property type="entry name" value="PQ-loop_rpt"/>
</dbReference>
<dbReference type="Proteomes" id="UP000886523">
    <property type="component" value="Unassembled WGS sequence"/>
</dbReference>
<sequence>MISRSEYLSSLLGYVSLGSWLGAQFPQLLANARLQSVEHLALPFLVNWLFGDITNLVGCLLTNQLPFQTWVATYFCSIDICLFAQYIYYSQPRFRKPKPSPAILPTSSYTHSQSRSRTYSSFSDRPTIGSVKQRLPPCPRGPLVRPKYPTVVQHRWPLS</sequence>
<comment type="subcellular location">
    <subcellularLocation>
        <location evidence="1">Membrane</location>
        <topology evidence="1">Multi-pass membrane protein</topology>
    </subcellularLocation>
</comment>
<evidence type="ECO:0000313" key="9">
    <source>
        <dbReference type="EMBL" id="KAF9520469.1"/>
    </source>
</evidence>
<dbReference type="GO" id="GO:0034488">
    <property type="term" value="P:basic amino acid transmembrane export from vacuole"/>
    <property type="evidence" value="ECO:0007669"/>
    <property type="project" value="TreeGrafter"/>
</dbReference>
<evidence type="ECO:0000256" key="5">
    <source>
        <dbReference type="ARBA" id="ARBA00038039"/>
    </source>
</evidence>
<keyword evidence="2 8" id="KW-0812">Transmembrane</keyword>
<dbReference type="PANTHER" id="PTHR16201">
    <property type="entry name" value="SEVEN TRANSMEMBRANE PROTEIN 1-RELATED"/>
    <property type="match status" value="1"/>
</dbReference>
<evidence type="ECO:0000256" key="8">
    <source>
        <dbReference type="SAM" id="Phobius"/>
    </source>
</evidence>
<dbReference type="EMBL" id="MU128911">
    <property type="protein sequence ID" value="KAF9520469.1"/>
    <property type="molecule type" value="Genomic_DNA"/>
</dbReference>
<keyword evidence="3 8" id="KW-1133">Transmembrane helix</keyword>
<dbReference type="FunFam" id="1.20.1280.290:FF:000009">
    <property type="entry name" value="PQ loop repeat family protein"/>
    <property type="match status" value="1"/>
</dbReference>
<evidence type="ECO:0000256" key="4">
    <source>
        <dbReference type="ARBA" id="ARBA00023136"/>
    </source>
</evidence>
<dbReference type="InterPro" id="IPR051415">
    <property type="entry name" value="LAAT-1"/>
</dbReference>
<evidence type="ECO:0000256" key="2">
    <source>
        <dbReference type="ARBA" id="ARBA00022692"/>
    </source>
</evidence>
<protein>
    <submittedName>
        <fullName evidence="9">Uncharacterized protein</fullName>
    </submittedName>
</protein>
<comment type="similarity">
    <text evidence="5">Belongs to the laat-1 family.</text>
</comment>
<evidence type="ECO:0000256" key="6">
    <source>
        <dbReference type="ARBA" id="ARBA00050768"/>
    </source>
</evidence>
<keyword evidence="10" id="KW-1185">Reference proteome</keyword>